<reference evidence="1" key="1">
    <citation type="journal article" date="2019" name="bioRxiv">
        <title>The Genome of the Zebra Mussel, Dreissena polymorpha: A Resource for Invasive Species Research.</title>
        <authorList>
            <person name="McCartney M.A."/>
            <person name="Auch B."/>
            <person name="Kono T."/>
            <person name="Mallez S."/>
            <person name="Zhang Y."/>
            <person name="Obille A."/>
            <person name="Becker A."/>
            <person name="Abrahante J.E."/>
            <person name="Garbe J."/>
            <person name="Badalamenti J.P."/>
            <person name="Herman A."/>
            <person name="Mangelson H."/>
            <person name="Liachko I."/>
            <person name="Sullivan S."/>
            <person name="Sone E.D."/>
            <person name="Koren S."/>
            <person name="Silverstein K.A.T."/>
            <person name="Beckman K.B."/>
            <person name="Gohl D.M."/>
        </authorList>
    </citation>
    <scope>NUCLEOTIDE SEQUENCE</scope>
    <source>
        <strain evidence="1">Duluth1</strain>
        <tissue evidence="1">Whole animal</tissue>
    </source>
</reference>
<organism evidence="1 2">
    <name type="scientific">Dreissena polymorpha</name>
    <name type="common">Zebra mussel</name>
    <name type="synonym">Mytilus polymorpha</name>
    <dbReference type="NCBI Taxonomy" id="45954"/>
    <lineage>
        <taxon>Eukaryota</taxon>
        <taxon>Metazoa</taxon>
        <taxon>Spiralia</taxon>
        <taxon>Lophotrochozoa</taxon>
        <taxon>Mollusca</taxon>
        <taxon>Bivalvia</taxon>
        <taxon>Autobranchia</taxon>
        <taxon>Heteroconchia</taxon>
        <taxon>Euheterodonta</taxon>
        <taxon>Imparidentia</taxon>
        <taxon>Neoheterodontei</taxon>
        <taxon>Myida</taxon>
        <taxon>Dreissenoidea</taxon>
        <taxon>Dreissenidae</taxon>
        <taxon>Dreissena</taxon>
    </lineage>
</organism>
<keyword evidence="2" id="KW-1185">Reference proteome</keyword>
<evidence type="ECO:0000313" key="1">
    <source>
        <dbReference type="EMBL" id="KAH3886314.1"/>
    </source>
</evidence>
<name>A0A9D4N307_DREPO</name>
<evidence type="ECO:0000313" key="2">
    <source>
        <dbReference type="Proteomes" id="UP000828390"/>
    </source>
</evidence>
<dbReference type="Proteomes" id="UP000828390">
    <property type="component" value="Unassembled WGS sequence"/>
</dbReference>
<protein>
    <submittedName>
        <fullName evidence="1">Uncharacterized protein</fullName>
    </submittedName>
</protein>
<proteinExistence type="predicted"/>
<reference evidence="1" key="2">
    <citation type="submission" date="2020-11" db="EMBL/GenBank/DDBJ databases">
        <authorList>
            <person name="McCartney M.A."/>
            <person name="Auch B."/>
            <person name="Kono T."/>
            <person name="Mallez S."/>
            <person name="Becker A."/>
            <person name="Gohl D.M."/>
            <person name="Silverstein K.A.T."/>
            <person name="Koren S."/>
            <person name="Bechman K.B."/>
            <person name="Herman A."/>
            <person name="Abrahante J.E."/>
            <person name="Garbe J."/>
        </authorList>
    </citation>
    <scope>NUCLEOTIDE SEQUENCE</scope>
    <source>
        <strain evidence="1">Duluth1</strain>
        <tissue evidence="1">Whole animal</tissue>
    </source>
</reference>
<sequence length="102" mass="11399">MDAHTLQNILRSKYNINEELHAEGIFVARQGGTVKANGLFSIGIGERFIVVAGIKPRRTGYRLQSVVSQSGRSAQCHVQKCQHDCNNLQSAQRQEFLSVMQQ</sequence>
<dbReference type="EMBL" id="JAIWYP010000001">
    <property type="protein sequence ID" value="KAH3886314.1"/>
    <property type="molecule type" value="Genomic_DNA"/>
</dbReference>
<dbReference type="AlphaFoldDB" id="A0A9D4N307"/>
<gene>
    <name evidence="1" type="ORF">DPMN_010318</name>
</gene>
<accession>A0A9D4N307</accession>
<comment type="caution">
    <text evidence="1">The sequence shown here is derived from an EMBL/GenBank/DDBJ whole genome shotgun (WGS) entry which is preliminary data.</text>
</comment>